<organism evidence="2">
    <name type="scientific">uncultured Solirubrobacteraceae bacterium</name>
    <dbReference type="NCBI Taxonomy" id="1162706"/>
    <lineage>
        <taxon>Bacteria</taxon>
        <taxon>Bacillati</taxon>
        <taxon>Actinomycetota</taxon>
        <taxon>Thermoleophilia</taxon>
        <taxon>Solirubrobacterales</taxon>
        <taxon>Solirubrobacteraceae</taxon>
        <taxon>environmental samples</taxon>
    </lineage>
</organism>
<sequence>AALQAHRPRRTRPRAARIPGRRLPDGRLRHGRRRVDRAEGDQGGHRAPRAGDRPPVGRPARARPECCRRRHAQGRGADGRVDDRPRLAQRPGDLRRLLPGRTGRQRRARRRRARDRLLHRLLRDADDPASLQDTERAALV</sequence>
<evidence type="ECO:0000313" key="2">
    <source>
        <dbReference type="EMBL" id="CAA9478345.1"/>
    </source>
</evidence>
<evidence type="ECO:0000256" key="1">
    <source>
        <dbReference type="SAM" id="MobiDB-lite"/>
    </source>
</evidence>
<feature type="compositionally biased region" description="Basic and acidic residues" evidence="1">
    <location>
        <begin position="36"/>
        <end position="52"/>
    </location>
</feature>
<accession>A0A6J4RP34</accession>
<gene>
    <name evidence="2" type="ORF">AVDCRST_MAG53-593</name>
</gene>
<dbReference type="AlphaFoldDB" id="A0A6J4RP34"/>
<feature type="non-terminal residue" evidence="2">
    <location>
        <position position="140"/>
    </location>
</feature>
<feature type="region of interest" description="Disordered" evidence="1">
    <location>
        <begin position="1"/>
        <end position="112"/>
    </location>
</feature>
<proteinExistence type="predicted"/>
<feature type="compositionally biased region" description="Basic residues" evidence="1">
    <location>
        <begin position="103"/>
        <end position="112"/>
    </location>
</feature>
<protein>
    <submittedName>
        <fullName evidence="2">Uncharacterized protein</fullName>
    </submittedName>
</protein>
<name>A0A6J4RP34_9ACTN</name>
<feature type="compositionally biased region" description="Basic and acidic residues" evidence="1">
    <location>
        <begin position="77"/>
        <end position="96"/>
    </location>
</feature>
<feature type="non-terminal residue" evidence="2">
    <location>
        <position position="1"/>
    </location>
</feature>
<feature type="compositionally biased region" description="Basic residues" evidence="1">
    <location>
        <begin position="1"/>
        <end position="15"/>
    </location>
</feature>
<dbReference type="EMBL" id="CADCVR010000019">
    <property type="protein sequence ID" value="CAA9478345.1"/>
    <property type="molecule type" value="Genomic_DNA"/>
</dbReference>
<reference evidence="2" key="1">
    <citation type="submission" date="2020-02" db="EMBL/GenBank/DDBJ databases">
        <authorList>
            <person name="Meier V. D."/>
        </authorList>
    </citation>
    <scope>NUCLEOTIDE SEQUENCE</scope>
    <source>
        <strain evidence="2">AVDCRST_MAG53</strain>
    </source>
</reference>